<dbReference type="InterPro" id="IPR036890">
    <property type="entry name" value="HATPase_C_sf"/>
</dbReference>
<keyword evidence="5" id="KW-0547">Nucleotide-binding</keyword>
<evidence type="ECO:0000256" key="4">
    <source>
        <dbReference type="ARBA" id="ARBA00022679"/>
    </source>
</evidence>
<keyword evidence="11" id="KW-1185">Reference proteome</keyword>
<name>F8AC96_THEID</name>
<dbReference type="InterPro" id="IPR004358">
    <property type="entry name" value="Sig_transdc_His_kin-like_C"/>
</dbReference>
<dbReference type="InterPro" id="IPR036291">
    <property type="entry name" value="NAD(P)-bd_dom_sf"/>
</dbReference>
<organism evidence="10 11">
    <name type="scientific">Thermodesulfatator indicus (strain DSM 15286 / JCM 11887 / CIR29812)</name>
    <dbReference type="NCBI Taxonomy" id="667014"/>
    <lineage>
        <taxon>Bacteria</taxon>
        <taxon>Pseudomonadati</taxon>
        <taxon>Thermodesulfobacteriota</taxon>
        <taxon>Thermodesulfobacteria</taxon>
        <taxon>Thermodesulfobacteriales</taxon>
        <taxon>Thermodesulfatatoraceae</taxon>
        <taxon>Thermodesulfatator</taxon>
    </lineage>
</organism>
<evidence type="ECO:0000256" key="6">
    <source>
        <dbReference type="ARBA" id="ARBA00022777"/>
    </source>
</evidence>
<dbReference type="SUPFAM" id="SSF55874">
    <property type="entry name" value="ATPase domain of HSP90 chaperone/DNA topoisomerase II/histidine kinase"/>
    <property type="match status" value="1"/>
</dbReference>
<keyword evidence="4" id="KW-0808">Transferase</keyword>
<dbReference type="InterPro" id="IPR005467">
    <property type="entry name" value="His_kinase_dom"/>
</dbReference>
<dbReference type="EC" id="2.7.13.3" evidence="2"/>
<reference evidence="11" key="1">
    <citation type="submission" date="2011-04" db="EMBL/GenBank/DDBJ databases">
        <title>The complete genome of Thermodesulfatator indicus DSM 15286.</title>
        <authorList>
            <person name="Lucas S."/>
            <person name="Copeland A."/>
            <person name="Lapidus A."/>
            <person name="Bruce D."/>
            <person name="Goodwin L."/>
            <person name="Pitluck S."/>
            <person name="Peters L."/>
            <person name="Kyrpides N."/>
            <person name="Mavromatis K."/>
            <person name="Pagani I."/>
            <person name="Ivanova N."/>
            <person name="Saunders L."/>
            <person name="Detter J.C."/>
            <person name="Tapia R."/>
            <person name="Han C."/>
            <person name="Land M."/>
            <person name="Hauser L."/>
            <person name="Markowitz V."/>
            <person name="Cheng J.-F."/>
            <person name="Hugenholtz P."/>
            <person name="Woyke T."/>
            <person name="Wu D."/>
            <person name="Spring S."/>
            <person name="Schroeder M."/>
            <person name="Brambilla E."/>
            <person name="Klenk H.-P."/>
            <person name="Eisen J.A."/>
        </authorList>
    </citation>
    <scope>NUCLEOTIDE SEQUENCE [LARGE SCALE GENOMIC DNA]</scope>
    <source>
        <strain evidence="11">DSM 15286 / JCM 11887 / CIR29812</strain>
    </source>
</reference>
<dbReference type="InterPro" id="IPR036097">
    <property type="entry name" value="HisK_dim/P_sf"/>
</dbReference>
<evidence type="ECO:0000256" key="3">
    <source>
        <dbReference type="ARBA" id="ARBA00022553"/>
    </source>
</evidence>
<proteinExistence type="predicted"/>
<dbReference type="HOGENOM" id="CLU_782882_0_0_0"/>
<dbReference type="GO" id="GO:0005524">
    <property type="term" value="F:ATP binding"/>
    <property type="evidence" value="ECO:0007669"/>
    <property type="project" value="UniProtKB-KW"/>
</dbReference>
<dbReference type="InterPro" id="IPR003661">
    <property type="entry name" value="HisK_dim/P_dom"/>
</dbReference>
<keyword evidence="6 10" id="KW-0418">Kinase</keyword>
<dbReference type="Pfam" id="PF00512">
    <property type="entry name" value="HisKA"/>
    <property type="match status" value="1"/>
</dbReference>
<dbReference type="GO" id="GO:0000155">
    <property type="term" value="F:phosphorelay sensor kinase activity"/>
    <property type="evidence" value="ECO:0007669"/>
    <property type="project" value="InterPro"/>
</dbReference>
<dbReference type="AlphaFoldDB" id="F8AC96"/>
<evidence type="ECO:0000256" key="5">
    <source>
        <dbReference type="ARBA" id="ARBA00022741"/>
    </source>
</evidence>
<dbReference type="SMART" id="SM00388">
    <property type="entry name" value="HisKA"/>
    <property type="match status" value="1"/>
</dbReference>
<dbReference type="EMBL" id="CP002683">
    <property type="protein sequence ID" value="AEH45731.1"/>
    <property type="molecule type" value="Genomic_DNA"/>
</dbReference>
<dbReference type="PANTHER" id="PTHR43065:SF10">
    <property type="entry name" value="PEROXIDE STRESS-ACTIVATED HISTIDINE KINASE MAK3"/>
    <property type="match status" value="1"/>
</dbReference>
<feature type="domain" description="Histidine kinase" evidence="9">
    <location>
        <begin position="140"/>
        <end position="347"/>
    </location>
</feature>
<keyword evidence="8" id="KW-0902">Two-component regulatory system</keyword>
<evidence type="ECO:0000313" key="10">
    <source>
        <dbReference type="EMBL" id="AEH45731.1"/>
    </source>
</evidence>
<dbReference type="CDD" id="cd00082">
    <property type="entry name" value="HisKA"/>
    <property type="match status" value="1"/>
</dbReference>
<dbReference type="SUPFAM" id="SSF47384">
    <property type="entry name" value="Homodimeric domain of signal transducing histidine kinase"/>
    <property type="match status" value="1"/>
</dbReference>
<evidence type="ECO:0000256" key="1">
    <source>
        <dbReference type="ARBA" id="ARBA00000085"/>
    </source>
</evidence>
<keyword evidence="7" id="KW-0067">ATP-binding</keyword>
<dbReference type="PaxDb" id="667014-Thein_1876"/>
<dbReference type="PRINTS" id="PR00344">
    <property type="entry name" value="BCTRLSENSOR"/>
</dbReference>
<dbReference type="Gene3D" id="3.40.50.720">
    <property type="entry name" value="NAD(P)-binding Rossmann-like Domain"/>
    <property type="match status" value="1"/>
</dbReference>
<dbReference type="PROSITE" id="PS50109">
    <property type="entry name" value="HIS_KIN"/>
    <property type="match status" value="1"/>
</dbReference>
<dbReference type="InterPro" id="IPR003594">
    <property type="entry name" value="HATPase_dom"/>
</dbReference>
<dbReference type="Proteomes" id="UP000006793">
    <property type="component" value="Chromosome"/>
</dbReference>
<comment type="catalytic activity">
    <reaction evidence="1">
        <text>ATP + protein L-histidine = ADP + protein N-phospho-L-histidine.</text>
        <dbReference type="EC" id="2.7.13.3"/>
    </reaction>
</comment>
<accession>F8AC96</accession>
<dbReference type="RefSeq" id="WP_013908470.1">
    <property type="nucleotide sequence ID" value="NC_015681.1"/>
</dbReference>
<gene>
    <name evidence="10" type="ordered locus">Thein_1876</name>
</gene>
<evidence type="ECO:0000256" key="8">
    <source>
        <dbReference type="ARBA" id="ARBA00023012"/>
    </source>
</evidence>
<dbReference type="Gene3D" id="1.10.287.130">
    <property type="match status" value="1"/>
</dbReference>
<dbReference type="OrthoDB" id="1931120at2"/>
<evidence type="ECO:0000259" key="9">
    <source>
        <dbReference type="PROSITE" id="PS50109"/>
    </source>
</evidence>
<dbReference type="Pfam" id="PF02518">
    <property type="entry name" value="HATPase_c"/>
    <property type="match status" value="1"/>
</dbReference>
<dbReference type="InParanoid" id="F8AC96"/>
<dbReference type="Gene3D" id="3.30.565.10">
    <property type="entry name" value="Histidine kinase-like ATPase, C-terminal domain"/>
    <property type="match status" value="1"/>
</dbReference>
<dbReference type="SUPFAM" id="SSF51735">
    <property type="entry name" value="NAD(P)-binding Rossmann-fold domains"/>
    <property type="match status" value="1"/>
</dbReference>
<sequence length="354" mass="40384">MEKKEVDVVIVGGGKACRELLALLEEYEPKHLHLVILGVADINPQAPGYLYAQKKGYCVSTDFRELFKKFPHIDLVIELTGSDEVLEKIFKTKPPKTKVIDHLGARLFWEIISILQEKNLYERRLQQLEGMKLYIDIIAQFAHEMRNPILVIGGLCKILSKLEKIDPKTKTYINAIIKEVNRLEKLMDRLTFISKPLQLNLKLVSLNQLVRKVVENFKRELPPNIKIKLDLEEDIPEIFLDEEFISQSLYELLQNAKDAMEKTGGEILVKTKLCYDEVAIVVKDEGPGMEKNILEKATMPFFTTKAQGTGFGLFFVQKVVKTHGGVLHILSEPGRGTTVVMELPVRMFYPIPPV</sequence>
<evidence type="ECO:0000256" key="7">
    <source>
        <dbReference type="ARBA" id="ARBA00022840"/>
    </source>
</evidence>
<evidence type="ECO:0000313" key="11">
    <source>
        <dbReference type="Proteomes" id="UP000006793"/>
    </source>
</evidence>
<dbReference type="eggNOG" id="COG3852">
    <property type="taxonomic scope" value="Bacteria"/>
</dbReference>
<evidence type="ECO:0000256" key="2">
    <source>
        <dbReference type="ARBA" id="ARBA00012438"/>
    </source>
</evidence>
<keyword evidence="3" id="KW-0597">Phosphoprotein</keyword>
<dbReference type="KEGG" id="tid:Thein_1876"/>
<dbReference type="STRING" id="667014.Thein_1876"/>
<dbReference type="SMART" id="SM00387">
    <property type="entry name" value="HATPase_c"/>
    <property type="match status" value="1"/>
</dbReference>
<protein>
    <recommendedName>
        <fullName evidence="2">histidine kinase</fullName>
        <ecNumber evidence="2">2.7.13.3</ecNumber>
    </recommendedName>
</protein>
<dbReference type="PANTHER" id="PTHR43065">
    <property type="entry name" value="SENSOR HISTIDINE KINASE"/>
    <property type="match status" value="1"/>
</dbReference>
<reference evidence="10 11" key="2">
    <citation type="journal article" date="2012" name="Stand. Genomic Sci.">
        <title>Complete genome sequence of the thermophilic sulfate-reducing ocean bacterium Thermodesulfatator indicus type strain (CIR29812(T)).</title>
        <authorList>
            <person name="Anderson I."/>
            <person name="Saunders E."/>
            <person name="Lapidus A."/>
            <person name="Nolan M."/>
            <person name="Lucas S."/>
            <person name="Tice H."/>
            <person name="Del Rio T.G."/>
            <person name="Cheng J.F."/>
            <person name="Han C."/>
            <person name="Tapia R."/>
            <person name="Goodwin L.A."/>
            <person name="Pitluck S."/>
            <person name="Liolios K."/>
            <person name="Mavromatis K."/>
            <person name="Pagani I."/>
            <person name="Ivanova N."/>
            <person name="Mikhailova N."/>
            <person name="Pati A."/>
            <person name="Chen A."/>
            <person name="Palaniappan K."/>
            <person name="Land M."/>
            <person name="Hauser L."/>
            <person name="Jeffries C.D."/>
            <person name="Chang Y.J."/>
            <person name="Brambilla E.M."/>
            <person name="Rohde M."/>
            <person name="Spring S."/>
            <person name="Goker M."/>
            <person name="Detter J.C."/>
            <person name="Woyke T."/>
            <person name="Bristow J."/>
            <person name="Eisen J.A."/>
            <person name="Markowitz V."/>
            <person name="Hugenholtz P."/>
            <person name="Kyrpides N.C."/>
            <person name="Klenk H.P."/>
        </authorList>
    </citation>
    <scope>NUCLEOTIDE SEQUENCE [LARGE SCALE GENOMIC DNA]</scope>
    <source>
        <strain evidence="11">DSM 15286 / JCM 11887 / CIR29812</strain>
    </source>
</reference>